<evidence type="ECO:0000259" key="9">
    <source>
        <dbReference type="Pfam" id="PF07559"/>
    </source>
</evidence>
<feature type="domain" description="Flagellar hook protein FlgE D2" evidence="9">
    <location>
        <begin position="182"/>
        <end position="319"/>
    </location>
</feature>
<accession>A0A437MAG7</accession>
<dbReference type="InterPro" id="IPR010930">
    <property type="entry name" value="Flg_bb/hook_C_dom"/>
</dbReference>
<comment type="similarity">
    <text evidence="2 5">Belongs to the flagella basal body rod proteins family.</text>
</comment>
<evidence type="ECO:0000256" key="4">
    <source>
        <dbReference type="ARBA" id="ARBA00023143"/>
    </source>
</evidence>
<comment type="subcellular location">
    <subcellularLocation>
        <location evidence="1 5">Bacterial flagellum basal body</location>
    </subcellularLocation>
</comment>
<feature type="compositionally biased region" description="Polar residues" evidence="6">
    <location>
        <begin position="381"/>
        <end position="390"/>
    </location>
</feature>
<dbReference type="Pfam" id="PF22692">
    <property type="entry name" value="LlgE_F_G_D1"/>
    <property type="match status" value="1"/>
</dbReference>
<sequence length="439" mass="46000">MSFYTALSGLKAQQTELGVISNNIANVGTTGFKKSTAEFGDIISSAPLQTSTVAGQGTRLRGIDQQFTQGGFENSDRSLDMAVSGQGFFVTRSSQSNSQVSYTRNGSFRVDANRYVVDSSGAYLQILPTDSEGVLTATGLNSTRSLQLPLTSGTSSATGSVDLSVTFPTDADLPASRSVYTAQNPYAFDRFDPNSYNQSTTTTVYDAAGTAFPMTTYYIRQNIPSGATTDTTWVARTFVGDKEISSDPNVSAPPTPVTLTFDQFGTLSQVNGATPGAVTTNQVRPTGATGPIGFSLTYGANTKMAAAPFTLTSFSQDGYAAGQLDNVSVDSNGLVVATFSNGDSQALGKIVLATFSNPEGLRQLGDSKWSSTGVSGEPQINEPNTNGTGLIQSGALEQANVDITEELVALIQAQRNFSANAKAIEAANTMTETIVNLRA</sequence>
<dbReference type="PANTHER" id="PTHR30435:SF1">
    <property type="entry name" value="FLAGELLAR HOOK PROTEIN FLGE"/>
    <property type="match status" value="1"/>
</dbReference>
<gene>
    <name evidence="11" type="ORF">EOD43_12605</name>
</gene>
<dbReference type="InterPro" id="IPR001444">
    <property type="entry name" value="Flag_bb_rod_N"/>
</dbReference>
<evidence type="ECO:0000259" key="8">
    <source>
        <dbReference type="Pfam" id="PF06429"/>
    </source>
</evidence>
<dbReference type="InterPro" id="IPR020013">
    <property type="entry name" value="Flagellar_FlgE/F/G"/>
</dbReference>
<keyword evidence="4 5" id="KW-0975">Bacterial flagellum</keyword>
<dbReference type="EMBL" id="SACN01000001">
    <property type="protein sequence ID" value="RVT94634.1"/>
    <property type="molecule type" value="Genomic_DNA"/>
</dbReference>
<evidence type="ECO:0000256" key="5">
    <source>
        <dbReference type="RuleBase" id="RU362116"/>
    </source>
</evidence>
<dbReference type="GO" id="GO:0071978">
    <property type="term" value="P:bacterial-type flagellum-dependent swarming motility"/>
    <property type="evidence" value="ECO:0007669"/>
    <property type="project" value="TreeGrafter"/>
</dbReference>
<keyword evidence="11" id="KW-0282">Flagellum</keyword>
<comment type="function">
    <text evidence="5">A flexible structure which links the flagellar filament to the drive apparatus in the basal body.</text>
</comment>
<dbReference type="PANTHER" id="PTHR30435">
    <property type="entry name" value="FLAGELLAR PROTEIN"/>
    <property type="match status" value="1"/>
</dbReference>
<keyword evidence="12" id="KW-1185">Reference proteome</keyword>
<dbReference type="RefSeq" id="WP_127744208.1">
    <property type="nucleotide sequence ID" value="NZ_SACN01000001.1"/>
</dbReference>
<evidence type="ECO:0000259" key="10">
    <source>
        <dbReference type="Pfam" id="PF22692"/>
    </source>
</evidence>
<dbReference type="InterPro" id="IPR011491">
    <property type="entry name" value="FlgE_D2"/>
</dbReference>
<evidence type="ECO:0000256" key="6">
    <source>
        <dbReference type="SAM" id="MobiDB-lite"/>
    </source>
</evidence>
<comment type="caution">
    <text evidence="11">The sequence shown here is derived from an EMBL/GenBank/DDBJ whole genome shotgun (WGS) entry which is preliminary data.</text>
</comment>
<dbReference type="InterPro" id="IPR037058">
    <property type="entry name" value="Falgellar_hook_FlgE_sf"/>
</dbReference>
<protein>
    <recommendedName>
        <fullName evidence="3 5">Flagellar hook protein FlgE</fullName>
    </recommendedName>
</protein>
<organism evidence="11 12">
    <name type="scientific">Sphingomonas crocodyli</name>
    <dbReference type="NCBI Taxonomy" id="1979270"/>
    <lineage>
        <taxon>Bacteria</taxon>
        <taxon>Pseudomonadati</taxon>
        <taxon>Pseudomonadota</taxon>
        <taxon>Alphaproteobacteria</taxon>
        <taxon>Sphingomonadales</taxon>
        <taxon>Sphingomonadaceae</taxon>
        <taxon>Sphingomonas</taxon>
    </lineage>
</organism>
<feature type="domain" description="Flagellar basal-body/hook protein C-terminal" evidence="8">
    <location>
        <begin position="392"/>
        <end position="437"/>
    </location>
</feature>
<keyword evidence="11" id="KW-0966">Cell projection</keyword>
<evidence type="ECO:0000256" key="1">
    <source>
        <dbReference type="ARBA" id="ARBA00004117"/>
    </source>
</evidence>
<dbReference type="Pfam" id="PF07559">
    <property type="entry name" value="FlgE_D2"/>
    <property type="match status" value="1"/>
</dbReference>
<dbReference type="Proteomes" id="UP000282971">
    <property type="component" value="Unassembled WGS sequence"/>
</dbReference>
<evidence type="ECO:0000313" key="11">
    <source>
        <dbReference type="EMBL" id="RVT94634.1"/>
    </source>
</evidence>
<dbReference type="Pfam" id="PF06429">
    <property type="entry name" value="Flg_bbr_C"/>
    <property type="match status" value="1"/>
</dbReference>
<name>A0A437MAG7_9SPHN</name>
<keyword evidence="11" id="KW-0969">Cilium</keyword>
<dbReference type="GO" id="GO:0009424">
    <property type="term" value="C:bacterial-type flagellum hook"/>
    <property type="evidence" value="ECO:0007669"/>
    <property type="project" value="TreeGrafter"/>
</dbReference>
<dbReference type="AlphaFoldDB" id="A0A437MAG7"/>
<feature type="region of interest" description="Disordered" evidence="6">
    <location>
        <begin position="368"/>
        <end position="390"/>
    </location>
</feature>
<dbReference type="GO" id="GO:0009425">
    <property type="term" value="C:bacterial-type flagellum basal body"/>
    <property type="evidence" value="ECO:0007669"/>
    <property type="project" value="UniProtKB-SubCell"/>
</dbReference>
<evidence type="ECO:0000256" key="3">
    <source>
        <dbReference type="ARBA" id="ARBA00019015"/>
    </source>
</evidence>
<feature type="domain" description="Flagellar hook protein FlgE/F/G-like D1" evidence="10">
    <location>
        <begin position="82"/>
        <end position="126"/>
    </location>
</feature>
<dbReference type="NCBIfam" id="TIGR03506">
    <property type="entry name" value="FlgEFG_subfam"/>
    <property type="match status" value="1"/>
</dbReference>
<dbReference type="InterPro" id="IPR053967">
    <property type="entry name" value="LlgE_F_G-like_D1"/>
</dbReference>
<feature type="domain" description="Flagellar basal body rod protein N-terminal" evidence="7">
    <location>
        <begin position="3"/>
        <end position="33"/>
    </location>
</feature>
<dbReference type="InterPro" id="IPR037925">
    <property type="entry name" value="FlgE/F/G-like"/>
</dbReference>
<evidence type="ECO:0000259" key="7">
    <source>
        <dbReference type="Pfam" id="PF00460"/>
    </source>
</evidence>
<dbReference type="GO" id="GO:0005829">
    <property type="term" value="C:cytosol"/>
    <property type="evidence" value="ECO:0007669"/>
    <property type="project" value="TreeGrafter"/>
</dbReference>
<dbReference type="OrthoDB" id="8372879at2"/>
<reference evidence="11 12" key="1">
    <citation type="submission" date="2019-01" db="EMBL/GenBank/DDBJ databases">
        <authorList>
            <person name="Chen W.-M."/>
        </authorList>
    </citation>
    <scope>NUCLEOTIDE SEQUENCE [LARGE SCALE GENOMIC DNA]</scope>
    <source>
        <strain evidence="11 12">CCP-7</strain>
    </source>
</reference>
<evidence type="ECO:0000256" key="2">
    <source>
        <dbReference type="ARBA" id="ARBA00009677"/>
    </source>
</evidence>
<dbReference type="Pfam" id="PF00460">
    <property type="entry name" value="Flg_bb_rod"/>
    <property type="match status" value="1"/>
</dbReference>
<dbReference type="SUPFAM" id="SSF117143">
    <property type="entry name" value="Flagellar hook protein flgE"/>
    <property type="match status" value="1"/>
</dbReference>
<evidence type="ECO:0000313" key="12">
    <source>
        <dbReference type="Proteomes" id="UP000282971"/>
    </source>
</evidence>
<proteinExistence type="inferred from homology"/>
<dbReference type="Gene3D" id="2.60.98.20">
    <property type="entry name" value="Flagellar hook protein FlgE"/>
    <property type="match status" value="1"/>
</dbReference>